<comment type="caution">
    <text evidence="2">The sequence shown here is derived from an EMBL/GenBank/DDBJ whole genome shotgun (WGS) entry which is preliminary data.</text>
</comment>
<feature type="region of interest" description="Disordered" evidence="1">
    <location>
        <begin position="395"/>
        <end position="414"/>
    </location>
</feature>
<feature type="compositionally biased region" description="Basic and acidic residues" evidence="1">
    <location>
        <begin position="395"/>
        <end position="408"/>
    </location>
</feature>
<proteinExistence type="predicted"/>
<dbReference type="AlphaFoldDB" id="A0AAN4ZEZ5"/>
<organism evidence="2 3">
    <name type="scientific">Pristionchus mayeri</name>
    <dbReference type="NCBI Taxonomy" id="1317129"/>
    <lineage>
        <taxon>Eukaryota</taxon>
        <taxon>Metazoa</taxon>
        <taxon>Ecdysozoa</taxon>
        <taxon>Nematoda</taxon>
        <taxon>Chromadorea</taxon>
        <taxon>Rhabditida</taxon>
        <taxon>Rhabditina</taxon>
        <taxon>Diplogasteromorpha</taxon>
        <taxon>Diplogasteroidea</taxon>
        <taxon>Neodiplogasteridae</taxon>
        <taxon>Pristionchus</taxon>
    </lineage>
</organism>
<feature type="non-terminal residue" evidence="2">
    <location>
        <position position="1"/>
    </location>
</feature>
<keyword evidence="3" id="KW-1185">Reference proteome</keyword>
<feature type="non-terminal residue" evidence="2">
    <location>
        <position position="414"/>
    </location>
</feature>
<sequence>RWLISLLFKIVHGLDLAVVGLGESDSALSDIVDVAVRSDPGVSEDPRGSESASLHVEEGEGAVALAQLEVEHVLARGHVVGLAADGEDHVGVLAGAGHGVQLVEEVVLRAGLLDDAGDGGRGGSDPGRTGVGDDLFLGGRGVRSDGEGGHGELPVGLGREGDVVDLGVAVDVVESSVGDETAELGLGGSHVSVEPHGEDGLVELVEQVLDRGNDVVLSECGPSETEDSVNGLLSEDLGDGGGDSESLGGVDEAGEVEDVSGDVSTAAARSVEDDERLRGLHEGRRGSGVELVLGVSGVGVSLAGLSGASGVDHPEVGGASVQDDREVLVWSSESDVSEVEVIVVVDEGLAGDGRVRSLVDASEVLSGEEVTERALLDELGAERSDLVRLLLDHSRAGEADDGQEKESGPHYLQR</sequence>
<reference evidence="3" key="1">
    <citation type="submission" date="2022-10" db="EMBL/GenBank/DDBJ databases">
        <title>Genome assembly of Pristionchus species.</title>
        <authorList>
            <person name="Yoshida K."/>
            <person name="Sommer R.J."/>
        </authorList>
    </citation>
    <scope>NUCLEOTIDE SEQUENCE [LARGE SCALE GENOMIC DNA]</scope>
    <source>
        <strain evidence="3">RS5460</strain>
    </source>
</reference>
<dbReference type="Proteomes" id="UP001328107">
    <property type="component" value="Unassembled WGS sequence"/>
</dbReference>
<gene>
    <name evidence="2" type="ORF">PMAYCL1PPCAC_08519</name>
</gene>
<feature type="region of interest" description="Disordered" evidence="1">
    <location>
        <begin position="220"/>
        <end position="250"/>
    </location>
</feature>
<protein>
    <submittedName>
        <fullName evidence="2">Uncharacterized protein</fullName>
    </submittedName>
</protein>
<evidence type="ECO:0000313" key="3">
    <source>
        <dbReference type="Proteomes" id="UP001328107"/>
    </source>
</evidence>
<name>A0AAN4ZEZ5_9BILA</name>
<feature type="region of interest" description="Disordered" evidence="1">
    <location>
        <begin position="115"/>
        <end position="134"/>
    </location>
</feature>
<accession>A0AAN4ZEZ5</accession>
<dbReference type="EMBL" id="BTRK01000002">
    <property type="protein sequence ID" value="GMR38324.1"/>
    <property type="molecule type" value="Genomic_DNA"/>
</dbReference>
<evidence type="ECO:0000256" key="1">
    <source>
        <dbReference type="SAM" id="MobiDB-lite"/>
    </source>
</evidence>
<evidence type="ECO:0000313" key="2">
    <source>
        <dbReference type="EMBL" id="GMR38324.1"/>
    </source>
</evidence>